<dbReference type="PIRSF" id="PIRSF000124">
    <property type="entry name" value="UDPglc_GDPman_dh"/>
    <property type="match status" value="1"/>
</dbReference>
<dbReference type="InterPro" id="IPR014027">
    <property type="entry name" value="UDP-Glc/GDP-Man_DH_C"/>
</dbReference>
<dbReference type="InterPro" id="IPR008927">
    <property type="entry name" value="6-PGluconate_DH-like_C_sf"/>
</dbReference>
<feature type="domain" description="UDP-glucose/GDP-mannose dehydrogenase C-terminal" evidence="4">
    <location>
        <begin position="272"/>
        <end position="368"/>
    </location>
</feature>
<evidence type="ECO:0000256" key="3">
    <source>
        <dbReference type="ARBA" id="ARBA00023027"/>
    </source>
</evidence>
<dbReference type="InterPro" id="IPR036291">
    <property type="entry name" value="NAD(P)-bd_dom_sf"/>
</dbReference>
<dbReference type="GO" id="GO:0051287">
    <property type="term" value="F:NAD binding"/>
    <property type="evidence" value="ECO:0007669"/>
    <property type="project" value="InterPro"/>
</dbReference>
<dbReference type="SUPFAM" id="SSF51735">
    <property type="entry name" value="NAD(P)-binding Rossmann-fold domains"/>
    <property type="match status" value="1"/>
</dbReference>
<evidence type="ECO:0000313" key="5">
    <source>
        <dbReference type="EMBL" id="SVC36970.1"/>
    </source>
</evidence>
<accession>A0A382LK16</accession>
<reference evidence="5" key="1">
    <citation type="submission" date="2018-05" db="EMBL/GenBank/DDBJ databases">
        <authorList>
            <person name="Lanie J.A."/>
            <person name="Ng W.-L."/>
            <person name="Kazmierczak K.M."/>
            <person name="Andrzejewski T.M."/>
            <person name="Davidsen T.M."/>
            <person name="Wayne K.J."/>
            <person name="Tettelin H."/>
            <person name="Glass J.I."/>
            <person name="Rusch D."/>
            <person name="Podicherti R."/>
            <person name="Tsui H.-C.T."/>
            <person name="Winkler M.E."/>
        </authorList>
    </citation>
    <scope>NUCLEOTIDE SEQUENCE</scope>
</reference>
<dbReference type="GO" id="GO:0016628">
    <property type="term" value="F:oxidoreductase activity, acting on the CH-CH group of donors, NAD or NADP as acceptor"/>
    <property type="evidence" value="ECO:0007669"/>
    <property type="project" value="InterPro"/>
</dbReference>
<dbReference type="Pfam" id="PF00984">
    <property type="entry name" value="UDPG_MGDP_dh"/>
    <property type="match status" value="1"/>
</dbReference>
<dbReference type="SMART" id="SM00984">
    <property type="entry name" value="UDPG_MGDP_dh_C"/>
    <property type="match status" value="1"/>
</dbReference>
<dbReference type="GO" id="GO:0000271">
    <property type="term" value="P:polysaccharide biosynthetic process"/>
    <property type="evidence" value="ECO:0007669"/>
    <property type="project" value="InterPro"/>
</dbReference>
<comment type="similarity">
    <text evidence="1">Belongs to the UDP-glucose/GDP-mannose dehydrogenase family.</text>
</comment>
<dbReference type="GO" id="GO:0016616">
    <property type="term" value="F:oxidoreductase activity, acting on the CH-OH group of donors, NAD or NADP as acceptor"/>
    <property type="evidence" value="ECO:0007669"/>
    <property type="project" value="InterPro"/>
</dbReference>
<dbReference type="InterPro" id="IPR036220">
    <property type="entry name" value="UDP-Glc/GDP-Man_DH_C_sf"/>
</dbReference>
<dbReference type="SUPFAM" id="SSF52413">
    <property type="entry name" value="UDP-glucose/GDP-mannose dehydrogenase C-terminal domain"/>
    <property type="match status" value="1"/>
</dbReference>
<dbReference type="InterPro" id="IPR001732">
    <property type="entry name" value="UDP-Glc/GDP-Man_DH_N"/>
</dbReference>
<dbReference type="SUPFAM" id="SSF48179">
    <property type="entry name" value="6-phosphogluconate dehydrogenase C-terminal domain-like"/>
    <property type="match status" value="1"/>
</dbReference>
<sequence>MIDKNGEFSKKELEKNKALIFTNKKADIKKSNIYIITVPTPVKKNKMPNLNPLLKASKTVGEYLSINDIVIYESTVYPGCTEEKCIPVLEKNSGLEFNKEFYCGYSPERINPGDKKRKLADVVKVTSGSNKEIAMKVDKLYKRIIKAGTYLAPSIKVAEASKIIENIQRDVNISLMNELAIIFNRIKVDTSEVLKASSTKWNFLDFKPGLVGGHCIGVDPYYLAYKAKQTGYTPNVILSGRKVNNKMGKHIANTIQELILKKKLNPIKCRALILGITFKENCSDIRNSRIFNLYKELKKLEIKVDIYDPHAIKKEVLKNFKIKLLDSINSKYDIIILAVAHKKFLKMNLVNFKTPNGIIYDVKSILDKNIISGRL</sequence>
<dbReference type="NCBIfam" id="TIGR03026">
    <property type="entry name" value="NDP-sugDHase"/>
    <property type="match status" value="1"/>
</dbReference>
<dbReference type="PANTHER" id="PTHR43491:SF2">
    <property type="entry name" value="UDP-N-ACETYL-D-MANNOSAMINE DEHYDROGENASE"/>
    <property type="match status" value="1"/>
</dbReference>
<dbReference type="AlphaFoldDB" id="A0A382LK16"/>
<keyword evidence="3" id="KW-0520">NAD</keyword>
<organism evidence="5">
    <name type="scientific">marine metagenome</name>
    <dbReference type="NCBI Taxonomy" id="408172"/>
    <lineage>
        <taxon>unclassified sequences</taxon>
        <taxon>metagenomes</taxon>
        <taxon>ecological metagenomes</taxon>
    </lineage>
</organism>
<dbReference type="EMBL" id="UINC01087529">
    <property type="protein sequence ID" value="SVC36970.1"/>
    <property type="molecule type" value="Genomic_DNA"/>
</dbReference>
<dbReference type="PIRSF" id="PIRSF500136">
    <property type="entry name" value="UDP_ManNAc_DH"/>
    <property type="match status" value="1"/>
</dbReference>
<evidence type="ECO:0000256" key="1">
    <source>
        <dbReference type="ARBA" id="ARBA00006601"/>
    </source>
</evidence>
<dbReference type="Pfam" id="PF03720">
    <property type="entry name" value="UDPG_MGDP_dh_C"/>
    <property type="match status" value="1"/>
</dbReference>
<dbReference type="InterPro" id="IPR014026">
    <property type="entry name" value="UDP-Glc/GDP-Man_DH_dimer"/>
</dbReference>
<gene>
    <name evidence="5" type="ORF">METZ01_LOCUS289824</name>
</gene>
<name>A0A382LK16_9ZZZZ</name>
<dbReference type="Pfam" id="PF03721">
    <property type="entry name" value="UDPG_MGDP_dh_N"/>
    <property type="match status" value="1"/>
</dbReference>
<evidence type="ECO:0000256" key="2">
    <source>
        <dbReference type="ARBA" id="ARBA00023002"/>
    </source>
</evidence>
<dbReference type="InterPro" id="IPR028359">
    <property type="entry name" value="UDP_ManNAc/GlcNAc_DH"/>
</dbReference>
<dbReference type="Gene3D" id="3.40.50.720">
    <property type="entry name" value="NAD(P)-binding Rossmann-like Domain"/>
    <property type="match status" value="2"/>
</dbReference>
<proteinExistence type="inferred from homology"/>
<dbReference type="InterPro" id="IPR017476">
    <property type="entry name" value="UDP-Glc/GDP-Man"/>
</dbReference>
<protein>
    <recommendedName>
        <fullName evidence="4">UDP-glucose/GDP-mannose dehydrogenase C-terminal domain-containing protein</fullName>
    </recommendedName>
</protein>
<evidence type="ECO:0000259" key="4">
    <source>
        <dbReference type="SMART" id="SM00984"/>
    </source>
</evidence>
<keyword evidence="2" id="KW-0560">Oxidoreductase</keyword>
<dbReference type="PANTHER" id="PTHR43491">
    <property type="entry name" value="UDP-N-ACETYL-D-MANNOSAMINE DEHYDROGENASE"/>
    <property type="match status" value="1"/>
</dbReference>